<name>A0ACB8QIU6_9AGAM</name>
<reference evidence="1" key="1">
    <citation type="submission" date="2021-02" db="EMBL/GenBank/DDBJ databases">
        <authorList>
            <consortium name="DOE Joint Genome Institute"/>
            <person name="Ahrendt S."/>
            <person name="Looney B.P."/>
            <person name="Miyauchi S."/>
            <person name="Morin E."/>
            <person name="Drula E."/>
            <person name="Courty P.E."/>
            <person name="Chicoki N."/>
            <person name="Fauchery L."/>
            <person name="Kohler A."/>
            <person name="Kuo A."/>
            <person name="Labutti K."/>
            <person name="Pangilinan J."/>
            <person name="Lipzen A."/>
            <person name="Riley R."/>
            <person name="Andreopoulos W."/>
            <person name="He G."/>
            <person name="Johnson J."/>
            <person name="Barry K.W."/>
            <person name="Grigoriev I.V."/>
            <person name="Nagy L."/>
            <person name="Hibbett D."/>
            <person name="Henrissat B."/>
            <person name="Matheny P.B."/>
            <person name="Labbe J."/>
            <person name="Martin F."/>
        </authorList>
    </citation>
    <scope>NUCLEOTIDE SEQUENCE</scope>
    <source>
        <strain evidence="1">EC-137</strain>
    </source>
</reference>
<sequence>MVAMDHQHAGWIASTLHSGKNQEQEQWEAALQQPRTGDADMLITTDLTGCGIDVQDVSLVINYQMASTIGHMSLFQLDFMMYHIIRNPYGYLQQEPGRAISAGQAQESLRRSFDAVNQQSRVSNGHRLSGIHPVYPATIEPPTLLPLNRGLQTALPSSQALPHTAALNTSSEDTSTISRRPRPRMVHKTAPKEVVEAPQIPALDSDEDEFPEIRNVLDGGGKATVASAATTATSSQTQPAYARAKPTTAKGKTKATGPVYHVSDSEDEGSHSRHTRGRKPGAYRYGDAEESMLCDCIKEYGDAGSGKDWKTIAKAYNAWAIGEGLPTRTESALRAQWGKLCRPTKPPTGDGDGEKPIRIRAREIEDGIHQGVGIRFCNDRADPLKAKPRHIPAKPLSSDDDIEILDGPPPSWQGPYVHVKKEASATVKSEPTDVRLSVKPDPDKPSFSASSVLPQSKGSAVKAGTKVTSTKATSSAELREGIARVFDPEIRRARDIAKYDQARQLQEDSFHFQENYRLRAELDKQRDTNEPSPVHAPKQLPVAAKGSEGESGLKMEYAPSPPRTPPFLPRNTYDPSAKRLSPTPHSFRPLSAASRPVTLPSLPSHLHVPGNTFSGLASATAPSSHFVFNGPPPSTASSSRVTLDHPPPSATSSSYPSVLPSFSSLFKK</sequence>
<organism evidence="1 2">
    <name type="scientific">Vararia minispora EC-137</name>
    <dbReference type="NCBI Taxonomy" id="1314806"/>
    <lineage>
        <taxon>Eukaryota</taxon>
        <taxon>Fungi</taxon>
        <taxon>Dikarya</taxon>
        <taxon>Basidiomycota</taxon>
        <taxon>Agaricomycotina</taxon>
        <taxon>Agaricomycetes</taxon>
        <taxon>Russulales</taxon>
        <taxon>Lachnocladiaceae</taxon>
        <taxon>Vararia</taxon>
    </lineage>
</organism>
<reference evidence="1" key="2">
    <citation type="journal article" date="2022" name="New Phytol.">
        <title>Evolutionary transition to the ectomycorrhizal habit in the genomes of a hyperdiverse lineage of mushroom-forming fungi.</title>
        <authorList>
            <person name="Looney B."/>
            <person name="Miyauchi S."/>
            <person name="Morin E."/>
            <person name="Drula E."/>
            <person name="Courty P.E."/>
            <person name="Kohler A."/>
            <person name="Kuo A."/>
            <person name="LaButti K."/>
            <person name="Pangilinan J."/>
            <person name="Lipzen A."/>
            <person name="Riley R."/>
            <person name="Andreopoulos W."/>
            <person name="He G."/>
            <person name="Johnson J."/>
            <person name="Nolan M."/>
            <person name="Tritt A."/>
            <person name="Barry K.W."/>
            <person name="Grigoriev I.V."/>
            <person name="Nagy L.G."/>
            <person name="Hibbett D."/>
            <person name="Henrissat B."/>
            <person name="Matheny P.B."/>
            <person name="Labbe J."/>
            <person name="Martin F.M."/>
        </authorList>
    </citation>
    <scope>NUCLEOTIDE SEQUENCE</scope>
    <source>
        <strain evidence="1">EC-137</strain>
    </source>
</reference>
<comment type="caution">
    <text evidence="1">The sequence shown here is derived from an EMBL/GenBank/DDBJ whole genome shotgun (WGS) entry which is preliminary data.</text>
</comment>
<dbReference type="Proteomes" id="UP000814128">
    <property type="component" value="Unassembled WGS sequence"/>
</dbReference>
<keyword evidence="2" id="KW-1185">Reference proteome</keyword>
<evidence type="ECO:0000313" key="2">
    <source>
        <dbReference type="Proteomes" id="UP000814128"/>
    </source>
</evidence>
<dbReference type="EMBL" id="MU273568">
    <property type="protein sequence ID" value="KAI0031768.1"/>
    <property type="molecule type" value="Genomic_DNA"/>
</dbReference>
<gene>
    <name evidence="1" type="ORF">K488DRAFT_86505</name>
</gene>
<evidence type="ECO:0000313" key="1">
    <source>
        <dbReference type="EMBL" id="KAI0031768.1"/>
    </source>
</evidence>
<protein>
    <submittedName>
        <fullName evidence="1">Uncharacterized protein</fullName>
    </submittedName>
</protein>
<accession>A0ACB8QIU6</accession>
<proteinExistence type="predicted"/>